<reference evidence="8" key="2">
    <citation type="journal article" date="2021" name="Sci. Rep.">
        <title>The distribution of antibiotic resistance genes in chicken gut microbiota commensals.</title>
        <authorList>
            <person name="Juricova H."/>
            <person name="Matiasovicova J."/>
            <person name="Kubasova T."/>
            <person name="Cejkova D."/>
            <person name="Rychlik I."/>
        </authorList>
    </citation>
    <scope>NUCLEOTIDE SEQUENCE</scope>
    <source>
        <strain evidence="8">An559</strain>
    </source>
</reference>
<evidence type="ECO:0000256" key="6">
    <source>
        <dbReference type="SAM" id="Coils"/>
    </source>
</evidence>
<dbReference type="GO" id="GO:0006465">
    <property type="term" value="P:signal peptide processing"/>
    <property type="evidence" value="ECO:0007669"/>
    <property type="project" value="UniProtKB-UniRule"/>
</dbReference>
<organism evidence="8 9">
    <name type="scientific">Merdimmobilis hominis</name>
    <dbReference type="NCBI Taxonomy" id="2897707"/>
    <lineage>
        <taxon>Bacteria</taxon>
        <taxon>Bacillati</taxon>
        <taxon>Bacillota</taxon>
        <taxon>Clostridia</taxon>
        <taxon>Eubacteriales</taxon>
        <taxon>Oscillospiraceae</taxon>
        <taxon>Merdimmobilis</taxon>
    </lineage>
</organism>
<dbReference type="InterPro" id="IPR019533">
    <property type="entry name" value="Peptidase_S26"/>
</dbReference>
<proteinExistence type="predicted"/>
<keyword evidence="4 7" id="KW-0472">Membrane</keyword>
<dbReference type="NCBIfam" id="TIGR02228">
    <property type="entry name" value="sigpep_I_arch"/>
    <property type="match status" value="1"/>
</dbReference>
<keyword evidence="9" id="KW-1185">Reference proteome</keyword>
<keyword evidence="3 7" id="KW-1133">Transmembrane helix</keyword>
<evidence type="ECO:0000256" key="5">
    <source>
        <dbReference type="NCBIfam" id="TIGR02228"/>
    </source>
</evidence>
<dbReference type="GO" id="GO:0004252">
    <property type="term" value="F:serine-type endopeptidase activity"/>
    <property type="evidence" value="ECO:0007669"/>
    <property type="project" value="UniProtKB-UniRule"/>
</dbReference>
<keyword evidence="2 7" id="KW-0812">Transmembrane</keyword>
<dbReference type="GO" id="GO:0009003">
    <property type="term" value="F:signal peptidase activity"/>
    <property type="evidence" value="ECO:0007669"/>
    <property type="project" value="UniProtKB-EC"/>
</dbReference>
<dbReference type="Proteomes" id="UP000774750">
    <property type="component" value="Unassembled WGS sequence"/>
</dbReference>
<sequence length="212" mass="24007">MIFTVISVNTVGKDADFLGYKPYIVLSDSMNGTFSVGDLSVSKKVDPQTLEVGDIITFESIDPANYGSVVTHKIREITTYEGEPAFVTYGTATGVDDSYPVPFENVIGKYQFCLPKMGYFFEFLKSPAGYITVILIPFLVLILLQAVNFFRLVRQYKKEQQQELNEQKAKLEKERIEAQKMRAELERLRAQMKNTETDDSAFIMSDDFGGEQ</sequence>
<evidence type="ECO:0000256" key="7">
    <source>
        <dbReference type="SAM" id="Phobius"/>
    </source>
</evidence>
<dbReference type="AlphaFoldDB" id="A0A939BDJ8"/>
<comment type="subcellular location">
    <subcellularLocation>
        <location evidence="1">Membrane</location>
    </subcellularLocation>
</comment>
<comment type="caution">
    <text evidence="8">The sequence shown here is derived from an EMBL/GenBank/DDBJ whole genome shotgun (WGS) entry which is preliminary data.</text>
</comment>
<dbReference type="CDD" id="cd06530">
    <property type="entry name" value="S26_SPase_I"/>
    <property type="match status" value="1"/>
</dbReference>
<gene>
    <name evidence="8" type="ORF">H6A12_08335</name>
</gene>
<feature type="transmembrane region" description="Helical" evidence="7">
    <location>
        <begin position="128"/>
        <end position="150"/>
    </location>
</feature>
<evidence type="ECO:0000313" key="8">
    <source>
        <dbReference type="EMBL" id="MBM6921159.1"/>
    </source>
</evidence>
<dbReference type="GO" id="GO:0016020">
    <property type="term" value="C:membrane"/>
    <property type="evidence" value="ECO:0007669"/>
    <property type="project" value="UniProtKB-SubCell"/>
</dbReference>
<keyword evidence="6" id="KW-0175">Coiled coil</keyword>
<evidence type="ECO:0000313" key="9">
    <source>
        <dbReference type="Proteomes" id="UP000774750"/>
    </source>
</evidence>
<dbReference type="EMBL" id="JACJKY010000012">
    <property type="protein sequence ID" value="MBM6921159.1"/>
    <property type="molecule type" value="Genomic_DNA"/>
</dbReference>
<name>A0A939BDJ8_9FIRM</name>
<dbReference type="SUPFAM" id="SSF51306">
    <property type="entry name" value="LexA/Signal peptidase"/>
    <property type="match status" value="1"/>
</dbReference>
<accession>A0A939BDJ8</accession>
<dbReference type="InterPro" id="IPR001733">
    <property type="entry name" value="Peptidase_S26B"/>
</dbReference>
<evidence type="ECO:0000256" key="3">
    <source>
        <dbReference type="ARBA" id="ARBA00022989"/>
    </source>
</evidence>
<dbReference type="InterPro" id="IPR036286">
    <property type="entry name" value="LexA/Signal_pep-like_sf"/>
</dbReference>
<evidence type="ECO:0000256" key="4">
    <source>
        <dbReference type="ARBA" id="ARBA00023136"/>
    </source>
</evidence>
<evidence type="ECO:0000256" key="1">
    <source>
        <dbReference type="ARBA" id="ARBA00004370"/>
    </source>
</evidence>
<protein>
    <recommendedName>
        <fullName evidence="5">Signal peptidase I</fullName>
        <ecNumber evidence="5">3.4.21.89</ecNumber>
    </recommendedName>
</protein>
<keyword evidence="8" id="KW-0378">Hydrolase</keyword>
<reference evidence="8" key="1">
    <citation type="submission" date="2020-08" db="EMBL/GenBank/DDBJ databases">
        <authorList>
            <person name="Cejkova D."/>
            <person name="Kubasova T."/>
            <person name="Jahodarova E."/>
            <person name="Rychlik I."/>
        </authorList>
    </citation>
    <scope>NUCLEOTIDE SEQUENCE</scope>
    <source>
        <strain evidence="8">An559</strain>
    </source>
</reference>
<dbReference type="EC" id="3.4.21.89" evidence="5"/>
<evidence type="ECO:0000256" key="2">
    <source>
        <dbReference type="ARBA" id="ARBA00022692"/>
    </source>
</evidence>
<feature type="coiled-coil region" evidence="6">
    <location>
        <begin position="154"/>
        <end position="198"/>
    </location>
</feature>